<keyword evidence="1" id="KW-0472">Membrane</keyword>
<gene>
    <name evidence="2" type="ORF">ECRASSUSDP1_LOCUS18546</name>
</gene>
<reference evidence="2" key="1">
    <citation type="submission" date="2023-07" db="EMBL/GenBank/DDBJ databases">
        <authorList>
            <consortium name="AG Swart"/>
            <person name="Singh M."/>
            <person name="Singh A."/>
            <person name="Seah K."/>
            <person name="Emmerich C."/>
        </authorList>
    </citation>
    <scope>NUCLEOTIDE SEQUENCE</scope>
    <source>
        <strain evidence="2">DP1</strain>
    </source>
</reference>
<evidence type="ECO:0000313" key="3">
    <source>
        <dbReference type="Proteomes" id="UP001295684"/>
    </source>
</evidence>
<name>A0AAD1XQR6_EUPCR</name>
<feature type="transmembrane region" description="Helical" evidence="1">
    <location>
        <begin position="112"/>
        <end position="129"/>
    </location>
</feature>
<sequence>MFTSRSAFRLQNRTASMMNNARGFHTASALRSSAMSPALMRQSQRYYRQMHNLHEISWTTQLELQSRTSKYLEKTDRVYLPSKTVEFDRNGELLLYSCDNVRHSQVYFKYPYCMYDCFVPIAWYLYFVNPFMWKWQIICSIFYLTNSLAWMPHVLYWKALDRKIHKFYLLRGGKYVKIFNMNPSGDTFFSWATINEFHLLTEDYEDFADKDETEFLNKDGSLQYEVQVQLENYVDHYVTVQDEIIYFMKQGTVHQPEIFEMVLRGYNIETSNFVINTENNVRYMEPHHNQ</sequence>
<organism evidence="2 3">
    <name type="scientific">Euplotes crassus</name>
    <dbReference type="NCBI Taxonomy" id="5936"/>
    <lineage>
        <taxon>Eukaryota</taxon>
        <taxon>Sar</taxon>
        <taxon>Alveolata</taxon>
        <taxon>Ciliophora</taxon>
        <taxon>Intramacronucleata</taxon>
        <taxon>Spirotrichea</taxon>
        <taxon>Hypotrichia</taxon>
        <taxon>Euplotida</taxon>
        <taxon>Euplotidae</taxon>
        <taxon>Moneuplotes</taxon>
    </lineage>
</organism>
<keyword evidence="1" id="KW-0812">Transmembrane</keyword>
<comment type="caution">
    <text evidence="2">The sequence shown here is derived from an EMBL/GenBank/DDBJ whole genome shotgun (WGS) entry which is preliminary data.</text>
</comment>
<proteinExistence type="predicted"/>
<protein>
    <submittedName>
        <fullName evidence="2">Uncharacterized protein</fullName>
    </submittedName>
</protein>
<evidence type="ECO:0000256" key="1">
    <source>
        <dbReference type="SAM" id="Phobius"/>
    </source>
</evidence>
<evidence type="ECO:0000313" key="2">
    <source>
        <dbReference type="EMBL" id="CAI2377163.1"/>
    </source>
</evidence>
<keyword evidence="3" id="KW-1185">Reference proteome</keyword>
<feature type="transmembrane region" description="Helical" evidence="1">
    <location>
        <begin position="135"/>
        <end position="157"/>
    </location>
</feature>
<dbReference type="EMBL" id="CAMPGE010018777">
    <property type="protein sequence ID" value="CAI2377163.1"/>
    <property type="molecule type" value="Genomic_DNA"/>
</dbReference>
<accession>A0AAD1XQR6</accession>
<dbReference type="Proteomes" id="UP001295684">
    <property type="component" value="Unassembled WGS sequence"/>
</dbReference>
<keyword evidence="1" id="KW-1133">Transmembrane helix</keyword>
<dbReference type="AlphaFoldDB" id="A0AAD1XQR6"/>